<name>A0A1G9A5H9_9BACI</name>
<keyword evidence="4 6" id="KW-0067">ATP-binding</keyword>
<evidence type="ECO:0000256" key="2">
    <source>
        <dbReference type="ARBA" id="ARBA00022448"/>
    </source>
</evidence>
<keyword evidence="2" id="KW-0813">Transport</keyword>
<dbReference type="InterPro" id="IPR017871">
    <property type="entry name" value="ABC_transporter-like_CS"/>
</dbReference>
<evidence type="ECO:0000313" key="7">
    <source>
        <dbReference type="Proteomes" id="UP000198694"/>
    </source>
</evidence>
<dbReference type="SUPFAM" id="SSF52540">
    <property type="entry name" value="P-loop containing nucleoside triphosphate hydrolases"/>
    <property type="match status" value="1"/>
</dbReference>
<dbReference type="GO" id="GO:0005524">
    <property type="term" value="F:ATP binding"/>
    <property type="evidence" value="ECO:0007669"/>
    <property type="project" value="UniProtKB-KW"/>
</dbReference>
<dbReference type="Proteomes" id="UP000198694">
    <property type="component" value="Unassembled WGS sequence"/>
</dbReference>
<evidence type="ECO:0000259" key="5">
    <source>
        <dbReference type="PROSITE" id="PS50893"/>
    </source>
</evidence>
<feature type="domain" description="ABC transporter" evidence="5">
    <location>
        <begin position="7"/>
        <end position="234"/>
    </location>
</feature>
<dbReference type="InterPro" id="IPR027417">
    <property type="entry name" value="P-loop_NTPase"/>
</dbReference>
<evidence type="ECO:0000256" key="3">
    <source>
        <dbReference type="ARBA" id="ARBA00022741"/>
    </source>
</evidence>
<dbReference type="PROSITE" id="PS50893">
    <property type="entry name" value="ABC_TRANSPORTER_2"/>
    <property type="match status" value="1"/>
</dbReference>
<dbReference type="Pfam" id="PF00005">
    <property type="entry name" value="ABC_tran"/>
    <property type="match status" value="1"/>
</dbReference>
<protein>
    <submittedName>
        <fullName evidence="6">ABC-2 type transport system ATP-binding protein</fullName>
    </submittedName>
</protein>
<dbReference type="PANTHER" id="PTHR43335:SF4">
    <property type="entry name" value="ABC TRANSPORTER, ATP-BINDING PROTEIN"/>
    <property type="match status" value="1"/>
</dbReference>
<dbReference type="Gene3D" id="3.40.50.300">
    <property type="entry name" value="P-loop containing nucleotide triphosphate hydrolases"/>
    <property type="match status" value="1"/>
</dbReference>
<dbReference type="InterPro" id="IPR003439">
    <property type="entry name" value="ABC_transporter-like_ATP-bd"/>
</dbReference>
<keyword evidence="3" id="KW-0547">Nucleotide-binding</keyword>
<dbReference type="GO" id="GO:0016887">
    <property type="term" value="F:ATP hydrolysis activity"/>
    <property type="evidence" value="ECO:0007669"/>
    <property type="project" value="InterPro"/>
</dbReference>
<dbReference type="AlphaFoldDB" id="A0A1G9A5H9"/>
<accession>A0A1G9A5H9</accession>
<dbReference type="PANTHER" id="PTHR43335">
    <property type="entry name" value="ABC TRANSPORTER, ATP-BINDING PROTEIN"/>
    <property type="match status" value="1"/>
</dbReference>
<proteinExistence type="inferred from homology"/>
<dbReference type="EMBL" id="FNFL01000003">
    <property type="protein sequence ID" value="SDK21690.1"/>
    <property type="molecule type" value="Genomic_DNA"/>
</dbReference>
<evidence type="ECO:0000256" key="1">
    <source>
        <dbReference type="ARBA" id="ARBA00005417"/>
    </source>
</evidence>
<dbReference type="PROSITE" id="PS00211">
    <property type="entry name" value="ABC_TRANSPORTER_1"/>
    <property type="match status" value="1"/>
</dbReference>
<dbReference type="OrthoDB" id="9804819at2"/>
<dbReference type="STRING" id="407036.SAMN05216243_2383"/>
<comment type="similarity">
    <text evidence="1">Belongs to the ABC transporter superfamily.</text>
</comment>
<organism evidence="6 7">
    <name type="scientific">Sediminibacillus albus</name>
    <dbReference type="NCBI Taxonomy" id="407036"/>
    <lineage>
        <taxon>Bacteria</taxon>
        <taxon>Bacillati</taxon>
        <taxon>Bacillota</taxon>
        <taxon>Bacilli</taxon>
        <taxon>Bacillales</taxon>
        <taxon>Bacillaceae</taxon>
        <taxon>Sediminibacillus</taxon>
    </lineage>
</organism>
<gene>
    <name evidence="6" type="ORF">SAMN05216243_2383</name>
</gene>
<evidence type="ECO:0000256" key="4">
    <source>
        <dbReference type="ARBA" id="ARBA00022840"/>
    </source>
</evidence>
<keyword evidence="7" id="KW-1185">Reference proteome</keyword>
<evidence type="ECO:0000313" key="6">
    <source>
        <dbReference type="EMBL" id="SDK21690.1"/>
    </source>
</evidence>
<sequence length="313" mass="35198">MMSESILEIKDVSKAISKKQIIHNVSLEVKPGEVVGLLGPNGAGKTTILKMIVGFYSVGEGEIYIDGINIASNKEKCLEKIGAIIESPDLYDNMTGLGNLKFCARFYSHVNSSRIQEAVELVGLTKSINQKVKTYSLGMKQRLGIAQAILHEPKLLILDEPTNGLDPEGIYELRNYIHTLTRKGISVLISSHLLSEMQIICDRVAIIQEGKLIDIIKVTTISDLDLSINKVTYQLWDKDSAEKAKKILREHNMKIHINDRDKLITIEINHLSEILKLNNLFHKVKIQFIQVSIQKENLEEKFMDIVKNKAGIQ</sequence>
<dbReference type="InterPro" id="IPR003593">
    <property type="entry name" value="AAA+_ATPase"/>
</dbReference>
<reference evidence="6 7" key="1">
    <citation type="submission" date="2016-10" db="EMBL/GenBank/DDBJ databases">
        <authorList>
            <person name="de Groot N.N."/>
        </authorList>
    </citation>
    <scope>NUCLEOTIDE SEQUENCE [LARGE SCALE GENOMIC DNA]</scope>
    <source>
        <strain evidence="6 7">CGMCC 1.6502</strain>
    </source>
</reference>
<dbReference type="SMART" id="SM00382">
    <property type="entry name" value="AAA"/>
    <property type="match status" value="1"/>
</dbReference>